<dbReference type="PROSITE" id="PS51257">
    <property type="entry name" value="PROKAR_LIPOPROTEIN"/>
    <property type="match status" value="1"/>
</dbReference>
<name>A0A0F7EG41_BRELA</name>
<dbReference type="InterPro" id="IPR047347">
    <property type="entry name" value="YvaQ-like_sensor"/>
</dbReference>
<reference evidence="3" key="1">
    <citation type="submission" date="2015-03" db="EMBL/GenBank/DDBJ databases">
        <title>MIGS Cultured Bacterial/Archaeal sample from Brevibacillus laterosporus.</title>
        <authorList>
            <person name="Zeng D."/>
            <person name="Zhu L."/>
            <person name="Dong G."/>
            <person name="Ye W."/>
            <person name="Ren D."/>
            <person name="Wu L."/>
            <person name="Xu J."/>
            <person name="Li G."/>
            <person name="Guo L."/>
        </authorList>
    </citation>
    <scope>NUCLEOTIDE SEQUENCE</scope>
    <source>
        <strain evidence="3">B9</strain>
    </source>
</reference>
<dbReference type="EMBL" id="CP011074">
    <property type="protein sequence ID" value="AKF93853.1"/>
    <property type="molecule type" value="Genomic_DNA"/>
</dbReference>
<feature type="transmembrane region" description="Helical" evidence="1">
    <location>
        <begin position="9"/>
        <end position="28"/>
    </location>
</feature>
<evidence type="ECO:0000256" key="1">
    <source>
        <dbReference type="SAM" id="Phobius"/>
    </source>
</evidence>
<dbReference type="Pfam" id="PF12729">
    <property type="entry name" value="4HB_MCP_1"/>
    <property type="match status" value="1"/>
</dbReference>
<gene>
    <name evidence="3" type="ORF">EX87_09550</name>
</gene>
<protein>
    <recommendedName>
        <fullName evidence="2">Chemotaxis methyl-accepting receptor HlyB-like 4HB MCP domain-containing protein</fullName>
    </recommendedName>
</protein>
<keyword evidence="1" id="KW-0812">Transmembrane</keyword>
<sequence>MRVTLHKKLLFGFFIMLLLIGCVGYMGYSTMQYTTEHYTDVMSNRAKTVIDMQEMIEGAKREQELALSYVLTGNEDLKKLSLANRKGFDPLWQSLDSATKRSEGRELLATMKEKHDKYVTIIDKVFVLFKQNNEEEMLRLIRTELQPTSGSLSVAGDKFKALQLWQMRYASWLNSLKDQLIKLQS</sequence>
<proteinExistence type="predicted"/>
<dbReference type="InterPro" id="IPR024478">
    <property type="entry name" value="HlyB_4HB_MCP"/>
</dbReference>
<organism evidence="3">
    <name type="scientific">Brevibacillus laterosporus</name>
    <name type="common">Bacillus laterosporus</name>
    <dbReference type="NCBI Taxonomy" id="1465"/>
    <lineage>
        <taxon>Bacteria</taxon>
        <taxon>Bacillati</taxon>
        <taxon>Bacillota</taxon>
        <taxon>Bacilli</taxon>
        <taxon>Bacillales</taxon>
        <taxon>Paenibacillaceae</taxon>
        <taxon>Brevibacillus</taxon>
    </lineage>
</organism>
<keyword evidence="1" id="KW-1133">Transmembrane helix</keyword>
<evidence type="ECO:0000313" key="3">
    <source>
        <dbReference type="EMBL" id="AKF93853.1"/>
    </source>
</evidence>
<dbReference type="RefSeq" id="WP_031412805.1">
    <property type="nucleotide sequence ID" value="NZ_CP011074.1"/>
</dbReference>
<accession>A0A0F7EG41</accession>
<dbReference type="AlphaFoldDB" id="A0A0F7EG41"/>
<feature type="domain" description="Chemotaxis methyl-accepting receptor HlyB-like 4HB MCP" evidence="2">
    <location>
        <begin position="4"/>
        <end position="152"/>
    </location>
</feature>
<evidence type="ECO:0000259" key="2">
    <source>
        <dbReference type="Pfam" id="PF12729"/>
    </source>
</evidence>
<keyword evidence="1" id="KW-0472">Membrane</keyword>
<dbReference type="CDD" id="cd19411">
    <property type="entry name" value="MCP2201-like_sensor"/>
    <property type="match status" value="1"/>
</dbReference>